<evidence type="ECO:0000313" key="3">
    <source>
        <dbReference type="Proteomes" id="UP000324222"/>
    </source>
</evidence>
<comment type="caution">
    <text evidence="2">The sequence shown here is derived from an EMBL/GenBank/DDBJ whole genome shotgun (WGS) entry which is preliminary data.</text>
</comment>
<evidence type="ECO:0000256" key="1">
    <source>
        <dbReference type="SAM" id="MobiDB-lite"/>
    </source>
</evidence>
<evidence type="ECO:0000313" key="2">
    <source>
        <dbReference type="EMBL" id="MPC30748.1"/>
    </source>
</evidence>
<feature type="region of interest" description="Disordered" evidence="1">
    <location>
        <begin position="37"/>
        <end position="150"/>
    </location>
</feature>
<accession>A0A5B7EAS7</accession>
<feature type="compositionally biased region" description="Pro residues" evidence="1">
    <location>
        <begin position="39"/>
        <end position="49"/>
    </location>
</feature>
<proteinExistence type="predicted"/>
<dbReference type="Proteomes" id="UP000324222">
    <property type="component" value="Unassembled WGS sequence"/>
</dbReference>
<keyword evidence="3" id="KW-1185">Reference proteome</keyword>
<feature type="compositionally biased region" description="Polar residues" evidence="1">
    <location>
        <begin position="92"/>
        <end position="108"/>
    </location>
</feature>
<feature type="compositionally biased region" description="Gly residues" evidence="1">
    <location>
        <begin position="228"/>
        <end position="237"/>
    </location>
</feature>
<dbReference type="AlphaFoldDB" id="A0A5B7EAS7"/>
<name>A0A5B7EAS7_PORTR</name>
<sequence>MEQGISTPNTTSIATRLRPLGIAVGRDRIPYAVNLPLSLPSPFPPPPLLIPQSAHRSKLPRPNQKSATFPGPPLPPQPTRRSLGAPAADPSPQATTQSDALDQDTASSLAHRPLPDAPAPSPIVLTKLLHPEANPPHGQRLLSPNTGHAASIDHSLPGQRCRYPCHSSPPSCRIPCRGNWSPLPNSFMLYESLADDEAPHAGTARNTHLYLLNTAAPRGLLLLKPLTEGGGGGGDGGMPSQQRLNDRPAWLQAGPAPRSSPFLLFEEADHTQAGPSLPHGP</sequence>
<dbReference type="EMBL" id="VSRR010002312">
    <property type="protein sequence ID" value="MPC30748.1"/>
    <property type="molecule type" value="Genomic_DNA"/>
</dbReference>
<feature type="region of interest" description="Disordered" evidence="1">
    <location>
        <begin position="227"/>
        <end position="281"/>
    </location>
</feature>
<gene>
    <name evidence="2" type="ORF">E2C01_024018</name>
</gene>
<protein>
    <submittedName>
        <fullName evidence="2">Uncharacterized protein</fullName>
    </submittedName>
</protein>
<organism evidence="2 3">
    <name type="scientific">Portunus trituberculatus</name>
    <name type="common">Swimming crab</name>
    <name type="synonym">Neptunus trituberculatus</name>
    <dbReference type="NCBI Taxonomy" id="210409"/>
    <lineage>
        <taxon>Eukaryota</taxon>
        <taxon>Metazoa</taxon>
        <taxon>Ecdysozoa</taxon>
        <taxon>Arthropoda</taxon>
        <taxon>Crustacea</taxon>
        <taxon>Multicrustacea</taxon>
        <taxon>Malacostraca</taxon>
        <taxon>Eumalacostraca</taxon>
        <taxon>Eucarida</taxon>
        <taxon>Decapoda</taxon>
        <taxon>Pleocyemata</taxon>
        <taxon>Brachyura</taxon>
        <taxon>Eubrachyura</taxon>
        <taxon>Portunoidea</taxon>
        <taxon>Portunidae</taxon>
        <taxon>Portuninae</taxon>
        <taxon>Portunus</taxon>
    </lineage>
</organism>
<reference evidence="2 3" key="1">
    <citation type="submission" date="2019-05" db="EMBL/GenBank/DDBJ databases">
        <title>Another draft genome of Portunus trituberculatus and its Hox gene families provides insights of decapod evolution.</title>
        <authorList>
            <person name="Jeong J.-H."/>
            <person name="Song I."/>
            <person name="Kim S."/>
            <person name="Choi T."/>
            <person name="Kim D."/>
            <person name="Ryu S."/>
            <person name="Kim W."/>
        </authorList>
    </citation>
    <scope>NUCLEOTIDE SEQUENCE [LARGE SCALE GENOMIC DNA]</scope>
    <source>
        <tissue evidence="2">Muscle</tissue>
    </source>
</reference>